<accession>A0A9Q0S714</accession>
<evidence type="ECO:0000313" key="1">
    <source>
        <dbReference type="EMBL" id="KAJ6647737.1"/>
    </source>
</evidence>
<evidence type="ECO:0000313" key="2">
    <source>
        <dbReference type="Proteomes" id="UP001151699"/>
    </source>
</evidence>
<name>A0A9Q0S714_9DIPT</name>
<dbReference type="Proteomes" id="UP001151699">
    <property type="component" value="Chromosome A"/>
</dbReference>
<dbReference type="AlphaFoldDB" id="A0A9Q0S714"/>
<dbReference type="EMBL" id="WJQU01000001">
    <property type="protein sequence ID" value="KAJ6647737.1"/>
    <property type="molecule type" value="Genomic_DNA"/>
</dbReference>
<sequence>MDGFDVVKQKCEEKFNTSSADEQQEASNFRRKHPVLAKEAETFENVFDKQNVVAKQKTETKAKELRSLEPVADRSHSVSTRFRRLNQGIRPPISNQSSRARSRSRWSIHALKIHAIQVQLLEAQINEHLLDDSESRS</sequence>
<organism evidence="1 2">
    <name type="scientific">Pseudolycoriella hygida</name>
    <dbReference type="NCBI Taxonomy" id="35572"/>
    <lineage>
        <taxon>Eukaryota</taxon>
        <taxon>Metazoa</taxon>
        <taxon>Ecdysozoa</taxon>
        <taxon>Arthropoda</taxon>
        <taxon>Hexapoda</taxon>
        <taxon>Insecta</taxon>
        <taxon>Pterygota</taxon>
        <taxon>Neoptera</taxon>
        <taxon>Endopterygota</taxon>
        <taxon>Diptera</taxon>
        <taxon>Nematocera</taxon>
        <taxon>Sciaroidea</taxon>
        <taxon>Sciaridae</taxon>
        <taxon>Pseudolycoriella</taxon>
    </lineage>
</organism>
<protein>
    <submittedName>
        <fullName evidence="1">Uncharacterized protein</fullName>
    </submittedName>
</protein>
<comment type="caution">
    <text evidence="1">The sequence shown here is derived from an EMBL/GenBank/DDBJ whole genome shotgun (WGS) entry which is preliminary data.</text>
</comment>
<proteinExistence type="predicted"/>
<reference evidence="1" key="1">
    <citation type="submission" date="2022-07" db="EMBL/GenBank/DDBJ databases">
        <authorList>
            <person name="Trinca V."/>
            <person name="Uliana J.V.C."/>
            <person name="Torres T.T."/>
            <person name="Ward R.J."/>
            <person name="Monesi N."/>
        </authorList>
    </citation>
    <scope>NUCLEOTIDE SEQUENCE</scope>
    <source>
        <strain evidence="1">HSMRA1968</strain>
        <tissue evidence="1">Whole embryos</tissue>
    </source>
</reference>
<keyword evidence="2" id="KW-1185">Reference proteome</keyword>
<gene>
    <name evidence="1" type="ORF">Bhyg_02960</name>
</gene>